<comment type="caution">
    <text evidence="1">The sequence shown here is derived from an EMBL/GenBank/DDBJ whole genome shotgun (WGS) entry which is preliminary data.</text>
</comment>
<name>A0A9D4ZTR6_ADICA</name>
<proteinExistence type="predicted"/>
<protein>
    <submittedName>
        <fullName evidence="1">Uncharacterized protein</fullName>
    </submittedName>
</protein>
<evidence type="ECO:0000313" key="1">
    <source>
        <dbReference type="EMBL" id="KAI5084985.1"/>
    </source>
</evidence>
<dbReference type="Proteomes" id="UP000886520">
    <property type="component" value="Chromosome 1"/>
</dbReference>
<keyword evidence="2" id="KW-1185">Reference proteome</keyword>
<dbReference type="OrthoDB" id="1840965at2759"/>
<accession>A0A9D4ZTR6</accession>
<sequence>RERERGGEGEMKKGIHPALQIMKIVSPDGRLWEVLTPRIYRKEMADRYRSLAQEEEAMEREGQIARFYRRYGRNEESGGAVLRRDAAKRITDKEVEDKDED</sequence>
<organism evidence="1 2">
    <name type="scientific">Adiantum capillus-veneris</name>
    <name type="common">Maidenhair fern</name>
    <dbReference type="NCBI Taxonomy" id="13818"/>
    <lineage>
        <taxon>Eukaryota</taxon>
        <taxon>Viridiplantae</taxon>
        <taxon>Streptophyta</taxon>
        <taxon>Embryophyta</taxon>
        <taxon>Tracheophyta</taxon>
        <taxon>Polypodiopsida</taxon>
        <taxon>Polypodiidae</taxon>
        <taxon>Polypodiales</taxon>
        <taxon>Pteridineae</taxon>
        <taxon>Pteridaceae</taxon>
        <taxon>Vittarioideae</taxon>
        <taxon>Adiantum</taxon>
    </lineage>
</organism>
<feature type="non-terminal residue" evidence="1">
    <location>
        <position position="1"/>
    </location>
</feature>
<reference evidence="1" key="1">
    <citation type="submission" date="2021-01" db="EMBL/GenBank/DDBJ databases">
        <title>Adiantum capillus-veneris genome.</title>
        <authorList>
            <person name="Fang Y."/>
            <person name="Liao Q."/>
        </authorList>
    </citation>
    <scope>NUCLEOTIDE SEQUENCE</scope>
    <source>
        <strain evidence="1">H3</strain>
        <tissue evidence="1">Leaf</tissue>
    </source>
</reference>
<dbReference type="AlphaFoldDB" id="A0A9D4ZTR6"/>
<evidence type="ECO:0000313" key="2">
    <source>
        <dbReference type="Proteomes" id="UP000886520"/>
    </source>
</evidence>
<dbReference type="EMBL" id="JABFUD020000001">
    <property type="protein sequence ID" value="KAI5084985.1"/>
    <property type="molecule type" value="Genomic_DNA"/>
</dbReference>
<gene>
    <name evidence="1" type="ORF">GOP47_0001154</name>
</gene>